<accession>A0A5D0MC80</accession>
<organism evidence="1 2">
    <name type="scientific">Candidatus Mcinerneyibacterium aminivorans</name>
    <dbReference type="NCBI Taxonomy" id="2703815"/>
    <lineage>
        <taxon>Bacteria</taxon>
        <taxon>Candidatus Macinerneyibacteriota</taxon>
        <taxon>Candidatus Mcinerneyibacteria</taxon>
        <taxon>Candidatus Mcinerneyibacteriales</taxon>
        <taxon>Candidatus Mcinerneyibacteriaceae</taxon>
        <taxon>Candidatus Mcinerneyibacterium</taxon>
    </lineage>
</organism>
<evidence type="ECO:0000313" key="2">
    <source>
        <dbReference type="Proteomes" id="UP000324143"/>
    </source>
</evidence>
<comment type="caution">
    <text evidence="1">The sequence shown here is derived from an EMBL/GenBank/DDBJ whole genome shotgun (WGS) entry which is preliminary data.</text>
</comment>
<evidence type="ECO:0000313" key="1">
    <source>
        <dbReference type="EMBL" id="TYB30586.1"/>
    </source>
</evidence>
<dbReference type="Proteomes" id="UP000324143">
    <property type="component" value="Unassembled WGS sequence"/>
</dbReference>
<dbReference type="AlphaFoldDB" id="A0A5D0MC80"/>
<gene>
    <name evidence="1" type="ORF">FXF47_08505</name>
</gene>
<protein>
    <submittedName>
        <fullName evidence="1">Uncharacterized protein</fullName>
    </submittedName>
</protein>
<name>A0A5D0MC80_9BACT</name>
<dbReference type="EMBL" id="VSIX01000110">
    <property type="protein sequence ID" value="TYB30586.1"/>
    <property type="molecule type" value="Genomic_DNA"/>
</dbReference>
<proteinExistence type="predicted"/>
<sequence length="158" mass="19256">MKKNKNYYEEQIDKIKKTYGIESKLFYGNSLFSFLDIKHVWDEFLDYLKKWKVSLPALPNLNFDKECDEIFDKIINNLTNYRIKQFFENNKIRKNIIPILFPENLVLEKLKKYYKRNIKKGTKYKKIYNLISETIDERNKRIANTENKVASENFYKKD</sequence>
<keyword evidence="2" id="KW-1185">Reference proteome</keyword>
<reference evidence="1" key="1">
    <citation type="submission" date="2019-08" db="EMBL/GenBank/DDBJ databases">
        <title>Genomic characterization of a novel candidate phylum (ARYD3) from a high temperature, high salinity tertiary oil reservoir in north central Oklahoma, USA.</title>
        <authorList>
            <person name="Youssef N.H."/>
            <person name="Yadav A."/>
            <person name="Elshahed M.S."/>
        </authorList>
    </citation>
    <scope>NUCLEOTIDE SEQUENCE [LARGE SCALE GENOMIC DNA]</scope>
    <source>
        <strain evidence="1">ARYD3</strain>
    </source>
</reference>